<accession>L0KUP6</accession>
<proteinExistence type="predicted"/>
<evidence type="ECO:0000256" key="1">
    <source>
        <dbReference type="SAM" id="Phobius"/>
    </source>
</evidence>
<organism evidence="2 3">
    <name type="scientific">Methanomethylovorans hollandica (strain DSM 15978 / NBRC 107637 / DMS1)</name>
    <dbReference type="NCBI Taxonomy" id="867904"/>
    <lineage>
        <taxon>Archaea</taxon>
        <taxon>Methanobacteriati</taxon>
        <taxon>Methanobacteriota</taxon>
        <taxon>Stenosarchaea group</taxon>
        <taxon>Methanomicrobia</taxon>
        <taxon>Methanosarcinales</taxon>
        <taxon>Methanosarcinaceae</taxon>
        <taxon>Methanomethylovorans</taxon>
    </lineage>
</organism>
<dbReference type="AlphaFoldDB" id="L0KUP6"/>
<keyword evidence="3" id="KW-1185">Reference proteome</keyword>
<dbReference type="STRING" id="867904.Metho_0122"/>
<gene>
    <name evidence="2" type="ordered locus">Metho_0122</name>
</gene>
<dbReference type="EMBL" id="CP003362">
    <property type="protein sequence ID" value="AGB48410.1"/>
    <property type="molecule type" value="Genomic_DNA"/>
</dbReference>
<keyword evidence="1" id="KW-1133">Transmembrane helix</keyword>
<evidence type="ECO:0000313" key="2">
    <source>
        <dbReference type="EMBL" id="AGB48410.1"/>
    </source>
</evidence>
<dbReference type="InterPro" id="IPR056613">
    <property type="entry name" value="DUF7287"/>
</dbReference>
<evidence type="ECO:0000313" key="3">
    <source>
        <dbReference type="Proteomes" id="UP000010866"/>
    </source>
</evidence>
<feature type="transmembrane region" description="Helical" evidence="1">
    <location>
        <begin position="12"/>
        <end position="33"/>
    </location>
</feature>
<dbReference type="HOGENOM" id="CLU_134833_0_0_2"/>
<dbReference type="Pfam" id="PF23958">
    <property type="entry name" value="DUF7287"/>
    <property type="match status" value="1"/>
</dbReference>
<keyword evidence="1" id="KW-0472">Membrane</keyword>
<dbReference type="OrthoDB" id="125215at2157"/>
<sequence precursor="true">MDDNGQMHVDYLLGIAIFLVSIIFVFSYAAGLFTPFKSNSDEVTLLADRISINIVEQTLGAYEPGTSNILNDTKTRDFFSGFNADYEYIIDHFGLNGTYLRYDLNVTMQKSDGTIYSAGKELPMRENIGQTKRVVLLRDENSGNVQNAIFSVRVW</sequence>
<reference evidence="3" key="1">
    <citation type="submission" date="2012-02" db="EMBL/GenBank/DDBJ databases">
        <title>Complete sequence of chromosome of Methanomethylovorans hollandica DSM 15978.</title>
        <authorList>
            <person name="Lucas S."/>
            <person name="Copeland A."/>
            <person name="Lapidus A."/>
            <person name="Glavina del Rio T."/>
            <person name="Dalin E."/>
            <person name="Tice H."/>
            <person name="Bruce D."/>
            <person name="Goodwin L."/>
            <person name="Pitluck S."/>
            <person name="Peters L."/>
            <person name="Mikhailova N."/>
            <person name="Held B."/>
            <person name="Kyrpides N."/>
            <person name="Mavromatis K."/>
            <person name="Ivanova N."/>
            <person name="Brettin T."/>
            <person name="Detter J.C."/>
            <person name="Han C."/>
            <person name="Larimer F."/>
            <person name="Land M."/>
            <person name="Hauser L."/>
            <person name="Markowitz V."/>
            <person name="Cheng J.-F."/>
            <person name="Hugenholtz P."/>
            <person name="Woyke T."/>
            <person name="Wu D."/>
            <person name="Spring S."/>
            <person name="Schroeder M."/>
            <person name="Brambilla E."/>
            <person name="Klenk H.-P."/>
            <person name="Eisen J.A."/>
        </authorList>
    </citation>
    <scope>NUCLEOTIDE SEQUENCE [LARGE SCALE GENOMIC DNA]</scope>
    <source>
        <strain evidence="3">DSM 15978 / NBRC 107637 / DMS1</strain>
    </source>
</reference>
<name>L0KUP6_METHD</name>
<dbReference type="GeneID" id="14407983"/>
<keyword evidence="1" id="KW-0812">Transmembrane</keyword>
<dbReference type="RefSeq" id="WP_015323579.1">
    <property type="nucleotide sequence ID" value="NC_019977.1"/>
</dbReference>
<dbReference type="Proteomes" id="UP000010866">
    <property type="component" value="Chromosome"/>
</dbReference>
<protein>
    <submittedName>
        <fullName evidence="2">Uncharacterized protein</fullName>
    </submittedName>
</protein>
<dbReference type="KEGG" id="mhz:Metho_0122"/>